<dbReference type="InterPro" id="IPR006083">
    <property type="entry name" value="PRK/URK"/>
</dbReference>
<reference evidence="2" key="2">
    <citation type="submission" date="2013-03" db="EMBL/GenBank/DDBJ databases">
        <title>The Genome Sequence of Oribacterium sp. ACB1.</title>
        <authorList>
            <consortium name="The Broad Institute Genomics Platform"/>
            <consortium name="The Broad Institute Genome Sequencing Center for Infectious Disease"/>
            <person name="Earl A."/>
            <person name="Ward D."/>
            <person name="Feldgarden M."/>
            <person name="Gevers D."/>
            <person name="Sizova M."/>
            <person name="Hazen A."/>
            <person name="Epstein S."/>
            <person name="Walker B."/>
            <person name="Young S."/>
            <person name="Zeng Q."/>
            <person name="Gargeya S."/>
            <person name="Fitzgerald M."/>
            <person name="Haas B."/>
            <person name="Abouelleil A."/>
            <person name="Allen A.W."/>
            <person name="Alvarado L."/>
            <person name="Arachchi H.M."/>
            <person name="Berlin A.M."/>
            <person name="Chapman S.B."/>
            <person name="Gainer-Dewar J."/>
            <person name="Goldberg J."/>
            <person name="Griggs A."/>
            <person name="Gujja S."/>
            <person name="Hansen M."/>
            <person name="Howarth C."/>
            <person name="Imamovic A."/>
            <person name="Ireland A."/>
            <person name="Larimer J."/>
            <person name="McCowan C."/>
            <person name="Murphy C."/>
            <person name="Pearson M."/>
            <person name="Poon T.W."/>
            <person name="Priest M."/>
            <person name="Roberts A."/>
            <person name="Saif S."/>
            <person name="Shea T."/>
            <person name="Sisk P."/>
            <person name="Sykes S."/>
            <person name="Wortman J."/>
            <person name="Nusbaum C."/>
            <person name="Birren B."/>
        </authorList>
    </citation>
    <scope>NUCLEOTIDE SEQUENCE [LARGE SCALE GENOMIC DNA]</scope>
    <source>
        <strain evidence="2">ACB1</strain>
    </source>
</reference>
<name>G9WMP7_9FIRM</name>
<dbReference type="RefSeq" id="WP_009534491.1">
    <property type="nucleotide sequence ID" value="NZ_KE148312.1"/>
</dbReference>
<evidence type="ECO:0000259" key="1">
    <source>
        <dbReference type="SMART" id="SM00382"/>
    </source>
</evidence>
<evidence type="ECO:0000313" key="2">
    <source>
        <dbReference type="EMBL" id="EHL11800.1"/>
    </source>
</evidence>
<dbReference type="InterPro" id="IPR027417">
    <property type="entry name" value="P-loop_NTPase"/>
</dbReference>
<dbReference type="GO" id="GO:0016301">
    <property type="term" value="F:kinase activity"/>
    <property type="evidence" value="ECO:0007669"/>
    <property type="project" value="InterPro"/>
</dbReference>
<feature type="domain" description="AAA+ ATPase" evidence="1">
    <location>
        <begin position="284"/>
        <end position="449"/>
    </location>
</feature>
<dbReference type="GO" id="GO:0005524">
    <property type="term" value="F:ATP binding"/>
    <property type="evidence" value="ECO:0007669"/>
    <property type="project" value="InterPro"/>
</dbReference>
<dbReference type="PATRIC" id="fig|796943.3.peg.1027"/>
<protein>
    <recommendedName>
        <fullName evidence="1">AAA+ ATPase domain-containing protein</fullName>
    </recommendedName>
</protein>
<dbReference type="AlphaFoldDB" id="G9WMP7"/>
<dbReference type="Gene3D" id="3.40.50.300">
    <property type="entry name" value="P-loop containing nucleotide triphosphate hydrolases"/>
    <property type="match status" value="1"/>
</dbReference>
<dbReference type="SMART" id="SM00382">
    <property type="entry name" value="AAA"/>
    <property type="match status" value="1"/>
</dbReference>
<reference evidence="2" key="1">
    <citation type="submission" date="2011-08" db="EMBL/GenBank/DDBJ databases">
        <authorList>
            <consortium name="The Broad Institute Genome Sequencing Platform"/>
            <person name="Earl A."/>
            <person name="Ward D."/>
            <person name="Feldgarden M."/>
            <person name="Gevers D."/>
            <person name="Sizova M."/>
            <person name="Hazen A."/>
            <person name="Epstein S."/>
            <person name="Young S.K."/>
            <person name="Zeng Q."/>
            <person name="Gargeya S."/>
            <person name="Fitzgerald M."/>
            <person name="Haas B."/>
            <person name="Abouelleil A."/>
            <person name="Alvarado L."/>
            <person name="Arachchi H.M."/>
            <person name="Berlin A."/>
            <person name="Brown A."/>
            <person name="Chapman S.B."/>
            <person name="Chen Z."/>
            <person name="Dunbar C."/>
            <person name="Freedman E."/>
            <person name="Gearin G."/>
            <person name="Gellesch M."/>
            <person name="Goldberg J."/>
            <person name="Griggs A."/>
            <person name="Gujja S."/>
            <person name="Heiman D."/>
            <person name="Howarth C."/>
            <person name="Larson L."/>
            <person name="Lui A."/>
            <person name="MacDonald P.J.P."/>
            <person name="Montmayeur A."/>
            <person name="Murphy C."/>
            <person name="Neiman D."/>
            <person name="Pearson M."/>
            <person name="Priest M."/>
            <person name="Roberts A."/>
            <person name="Saif S."/>
            <person name="Shea T."/>
            <person name="Shenoy N."/>
            <person name="Sisk P."/>
            <person name="Stolte C."/>
            <person name="Sykes S."/>
            <person name="Wortman J."/>
            <person name="Nusbaum C."/>
            <person name="Birren B."/>
        </authorList>
    </citation>
    <scope>NUCLEOTIDE SEQUENCE</scope>
    <source>
        <strain evidence="2">ACB1</strain>
    </source>
</reference>
<dbReference type="Pfam" id="PF00485">
    <property type="entry name" value="PRK"/>
    <property type="match status" value="1"/>
</dbReference>
<dbReference type="CDD" id="cd02028">
    <property type="entry name" value="UMPK_like"/>
    <property type="match status" value="1"/>
</dbReference>
<keyword evidence="3" id="KW-1185">Reference proteome</keyword>
<dbReference type="InterPro" id="IPR003593">
    <property type="entry name" value="AAA+_ATPase"/>
</dbReference>
<comment type="caution">
    <text evidence="2">The sequence shown here is derived from an EMBL/GenBank/DDBJ whole genome shotgun (WGS) entry which is preliminary data.</text>
</comment>
<evidence type="ECO:0000313" key="3">
    <source>
        <dbReference type="Proteomes" id="UP000018461"/>
    </source>
</evidence>
<dbReference type="HOGENOM" id="CLU_023775_1_0_9"/>
<proteinExistence type="predicted"/>
<dbReference type="STRING" id="796943.HMPREF9625_00630"/>
<dbReference type="Gene3D" id="3.30.980.10">
    <property type="entry name" value="Threonyl-trna Synthetase, Chain A, domain 2"/>
    <property type="match status" value="1"/>
</dbReference>
<organism evidence="2 3">
    <name type="scientific">Oribacterium parvum ACB1</name>
    <dbReference type="NCBI Taxonomy" id="796943"/>
    <lineage>
        <taxon>Bacteria</taxon>
        <taxon>Bacillati</taxon>
        <taxon>Bacillota</taxon>
        <taxon>Clostridia</taxon>
        <taxon>Lachnospirales</taxon>
        <taxon>Lachnospiraceae</taxon>
        <taxon>Oribacterium</taxon>
    </lineage>
</organism>
<dbReference type="PANTHER" id="PTHR10285">
    <property type="entry name" value="URIDINE KINASE"/>
    <property type="match status" value="1"/>
</dbReference>
<dbReference type="SUPFAM" id="SSF55186">
    <property type="entry name" value="ThrRS/AlaRS common domain"/>
    <property type="match status" value="1"/>
</dbReference>
<dbReference type="EMBL" id="AFZC02000003">
    <property type="protein sequence ID" value="EHL11800.1"/>
    <property type="molecule type" value="Genomic_DNA"/>
</dbReference>
<dbReference type="SUPFAM" id="SSF52540">
    <property type="entry name" value="P-loop containing nucleoside triphosphate hydrolases"/>
    <property type="match status" value="1"/>
</dbReference>
<dbReference type="Proteomes" id="UP000018461">
    <property type="component" value="Unassembled WGS sequence"/>
</dbReference>
<sequence>MKVTSKGKSIEVEKGSRFQDIVPLFSDQEKYPLLLAKVGSKIYELHKKVPEEDCEIEWITIQNRIGLQSYQRSAVFMLLKAFFHHCKGVKGFNVTIDYTLGGGFYGYISGEQKLTTELLSKVKSTMQDYVKAEMPIMKRNVSTEEARKLFHRLGMHSKEQLFRFRMTSRVNIYSLGNFQDYFYGYMLLNTSYITKFDLFPYGNGFILLLPKEDNPGELAEFRPMDKLYQVQKSSSKWATEVGIKNIGALNQKIVSGDPDSLILMQEAFFEKQIGNMAMEIVKKKKRLVLIAGPSSSGKTSFAKRLSIQLSALGKKPHAISVDNYFRGRDQAPRDEEGNYDFESIENVDLPQFNEDMLGLLSGKRVELPRYNFFSGKREYKGDYLSLGKEDILVIEGIHCLNDQMSASLPEDSKYRIYISALTPLNIDEHNRIPTTDVRLLRRMVRDNRTRGYSAEDTISIWKSVRRGEDKNIFPYQEKADVMVNSALIYELPVLKVFAEPLLFQIAEDSPNYQEAKRLLKFLDYVLALSPESIPQNSILREFIGGSCLHVG</sequence>
<accession>G9WMP7</accession>
<gene>
    <name evidence="2" type="ORF">HMPREF9625_00630</name>
</gene>
<dbReference type="InterPro" id="IPR018163">
    <property type="entry name" value="Thr/Ala-tRNA-synth_IIc_edit"/>
</dbReference>